<reference evidence="3 4" key="1">
    <citation type="journal article" date="2019" name="Nat. Ecol. Evol.">
        <title>Megaphylogeny resolves global patterns of mushroom evolution.</title>
        <authorList>
            <person name="Varga T."/>
            <person name="Krizsan K."/>
            <person name="Foldi C."/>
            <person name="Dima B."/>
            <person name="Sanchez-Garcia M."/>
            <person name="Sanchez-Ramirez S."/>
            <person name="Szollosi G.J."/>
            <person name="Szarkandi J.G."/>
            <person name="Papp V."/>
            <person name="Albert L."/>
            <person name="Andreopoulos W."/>
            <person name="Angelini C."/>
            <person name="Antonin V."/>
            <person name="Barry K.W."/>
            <person name="Bougher N.L."/>
            <person name="Buchanan P."/>
            <person name="Buyck B."/>
            <person name="Bense V."/>
            <person name="Catcheside P."/>
            <person name="Chovatia M."/>
            <person name="Cooper J."/>
            <person name="Damon W."/>
            <person name="Desjardin D."/>
            <person name="Finy P."/>
            <person name="Geml J."/>
            <person name="Haridas S."/>
            <person name="Hughes K."/>
            <person name="Justo A."/>
            <person name="Karasinski D."/>
            <person name="Kautmanova I."/>
            <person name="Kiss B."/>
            <person name="Kocsube S."/>
            <person name="Kotiranta H."/>
            <person name="LaButti K.M."/>
            <person name="Lechner B.E."/>
            <person name="Liimatainen K."/>
            <person name="Lipzen A."/>
            <person name="Lukacs Z."/>
            <person name="Mihaltcheva S."/>
            <person name="Morgado L.N."/>
            <person name="Niskanen T."/>
            <person name="Noordeloos M.E."/>
            <person name="Ohm R.A."/>
            <person name="Ortiz-Santana B."/>
            <person name="Ovrebo C."/>
            <person name="Racz N."/>
            <person name="Riley R."/>
            <person name="Savchenko A."/>
            <person name="Shiryaev A."/>
            <person name="Soop K."/>
            <person name="Spirin V."/>
            <person name="Szebenyi C."/>
            <person name="Tomsovsky M."/>
            <person name="Tulloss R.E."/>
            <person name="Uehling J."/>
            <person name="Grigoriev I.V."/>
            <person name="Vagvolgyi C."/>
            <person name="Papp T."/>
            <person name="Martin F.M."/>
            <person name="Miettinen O."/>
            <person name="Hibbett D.S."/>
            <person name="Nagy L.G."/>
        </authorList>
    </citation>
    <scope>NUCLEOTIDE SEQUENCE [LARGE SCALE GENOMIC DNA]</scope>
    <source>
        <strain evidence="3 4">CBS 121175</strain>
    </source>
</reference>
<feature type="signal peptide" evidence="1">
    <location>
        <begin position="1"/>
        <end position="23"/>
    </location>
</feature>
<sequence>MKQLSAALLVFSTVFSAFQPSFGTSSSSGHGKVPKLSPAGRKALDDLVANTVKSNRLPGFVLAVSNADEQLYANAGGNKTYGDPTSAPATTDSVFWLASMTKLLASISVLQLIEQGKFNFDTPVSKFFPEFNNVVLLHNFTDPASTFEPVKKPITIWHLLTHTSGLSYYIGPPQPSYVLSEPYLHKYAEGEGHQKFFELLKFGFPGIPVVSQPGSAFTYGHSTSVLGLVVEKVTGQSLEAYSKKYIFSRVGVNTSYYLTEDTNSRLIDLHFRNPDGSVTGWEDRARLIQRYPDQVRVPLGGAGAYGTLPDYLTILRHLLQIEAGRNVRNAILKRKTVQELFQPQLKSEVAAGLEDSLEFTSPNLDHEDPNWSTAFAVTTKDLKGGRRKGSGFWAGFAGTWYIIDPKAGISLVFGSQVVPPIDPITAEVVEEAERIVYANLVY</sequence>
<evidence type="ECO:0000256" key="1">
    <source>
        <dbReference type="SAM" id="SignalP"/>
    </source>
</evidence>
<protein>
    <submittedName>
        <fullName evidence="3">Beta-lactamase</fullName>
    </submittedName>
</protein>
<evidence type="ECO:0000313" key="3">
    <source>
        <dbReference type="EMBL" id="TFK28570.1"/>
    </source>
</evidence>
<dbReference type="InterPro" id="IPR001466">
    <property type="entry name" value="Beta-lactam-related"/>
</dbReference>
<dbReference type="STRING" id="230819.A0A5C3L746"/>
<dbReference type="EMBL" id="ML210155">
    <property type="protein sequence ID" value="TFK28570.1"/>
    <property type="molecule type" value="Genomic_DNA"/>
</dbReference>
<evidence type="ECO:0000313" key="4">
    <source>
        <dbReference type="Proteomes" id="UP000307440"/>
    </source>
</evidence>
<gene>
    <name evidence="3" type="ORF">FA15DRAFT_633857</name>
</gene>
<accession>A0A5C3L746</accession>
<dbReference type="SUPFAM" id="SSF56601">
    <property type="entry name" value="beta-lactamase/transpeptidase-like"/>
    <property type="match status" value="1"/>
</dbReference>
<evidence type="ECO:0000259" key="2">
    <source>
        <dbReference type="Pfam" id="PF00144"/>
    </source>
</evidence>
<dbReference type="OrthoDB" id="428260at2759"/>
<dbReference type="AlphaFoldDB" id="A0A5C3L746"/>
<keyword evidence="1" id="KW-0732">Signal</keyword>
<organism evidence="3 4">
    <name type="scientific">Coprinopsis marcescibilis</name>
    <name type="common">Agaric fungus</name>
    <name type="synonym">Psathyrella marcescibilis</name>
    <dbReference type="NCBI Taxonomy" id="230819"/>
    <lineage>
        <taxon>Eukaryota</taxon>
        <taxon>Fungi</taxon>
        <taxon>Dikarya</taxon>
        <taxon>Basidiomycota</taxon>
        <taxon>Agaricomycotina</taxon>
        <taxon>Agaricomycetes</taxon>
        <taxon>Agaricomycetidae</taxon>
        <taxon>Agaricales</taxon>
        <taxon>Agaricineae</taxon>
        <taxon>Psathyrellaceae</taxon>
        <taxon>Coprinopsis</taxon>
    </lineage>
</organism>
<feature type="domain" description="Beta-lactamase-related" evidence="2">
    <location>
        <begin position="44"/>
        <end position="420"/>
    </location>
</feature>
<dbReference type="Proteomes" id="UP000307440">
    <property type="component" value="Unassembled WGS sequence"/>
</dbReference>
<dbReference type="Pfam" id="PF00144">
    <property type="entry name" value="Beta-lactamase"/>
    <property type="match status" value="1"/>
</dbReference>
<dbReference type="Gene3D" id="3.40.710.10">
    <property type="entry name" value="DD-peptidase/beta-lactamase superfamily"/>
    <property type="match status" value="1"/>
</dbReference>
<dbReference type="InterPro" id="IPR012338">
    <property type="entry name" value="Beta-lactam/transpept-like"/>
</dbReference>
<dbReference type="InterPro" id="IPR050789">
    <property type="entry name" value="Diverse_Enzym_Activities"/>
</dbReference>
<feature type="chain" id="PRO_5022913027" evidence="1">
    <location>
        <begin position="24"/>
        <end position="442"/>
    </location>
</feature>
<proteinExistence type="predicted"/>
<keyword evidence="4" id="KW-1185">Reference proteome</keyword>
<dbReference type="PANTHER" id="PTHR43283">
    <property type="entry name" value="BETA-LACTAMASE-RELATED"/>
    <property type="match status" value="1"/>
</dbReference>
<name>A0A5C3L746_COPMA</name>
<dbReference type="PANTHER" id="PTHR43283:SF3">
    <property type="entry name" value="BETA-LACTAMASE FAMILY PROTEIN (AFU_ORTHOLOGUE AFUA_5G07500)"/>
    <property type="match status" value="1"/>
</dbReference>